<dbReference type="SMART" id="SM00666">
    <property type="entry name" value="PB1"/>
    <property type="match status" value="1"/>
</dbReference>
<accession>A0AA38WBY4</accession>
<protein>
    <recommendedName>
        <fullName evidence="1">PB1 domain-containing protein</fullName>
    </recommendedName>
</protein>
<dbReference type="EMBL" id="JARYMX010000003">
    <property type="protein sequence ID" value="KAJ9555817.1"/>
    <property type="molecule type" value="Genomic_DNA"/>
</dbReference>
<dbReference type="AlphaFoldDB" id="A0AA38WBY4"/>
<name>A0AA38WBY4_9ASTR</name>
<proteinExistence type="predicted"/>
<dbReference type="InterPro" id="IPR000270">
    <property type="entry name" value="PB1_dom"/>
</dbReference>
<dbReference type="Pfam" id="PF00564">
    <property type="entry name" value="PB1"/>
    <property type="match status" value="1"/>
</dbReference>
<feature type="domain" description="PB1" evidence="1">
    <location>
        <begin position="474"/>
        <end position="548"/>
    </location>
</feature>
<sequence>MADVSSSPSDFHSKFLVTSPTLVQDKIENAFDNFEFSESKGFVQFWAPVKTTTGRCLLTTSDQPFAISEHHHSGGKKYRSCSLRYQYSIDHMNKNRHEGEEETTIITNGAPARAFLSLTPQLLPDLRVHQITPLERCAFRCGLLFCSFVLPVFYPSESSCVGVVEFCSCSWYYIFTMLNELAAAFETRCGLQHASDKIQRALGIIWPKFHSDWPKFVLNLAQVWIACEDEDDVADFQEKRMFGLKLVDHHSYHESYDGDLYLYQLFVEYANMCYEIPSKIWEGLIGQTLENHKPRFMKKVSKLSDNQPLMMIHNSDDEGYPFECSCFVICLRSIETGDLDYVFEFLWHEVPNYVMVLESLLLLLKKCLPDFKYASGGELGDELSIIDVADSSESKTEYFKIFEGNRSSLASDVLEKKISAVEDRLTSLEAKCKTSPISLSEEGMIEAANKPYVSLSTLKRKRKDQSEMYLDENIVTIKAEYADDLIKFHLPISSTTFGAIVKEVSEGFKLNPANYKLKYLDEDGDWILMTSDKDVRSNEQMKQYCHLLNSTLTATERTMCCILENYQREDGVEILLCPSKPHLQPKKQQKGRNLKHSSR</sequence>
<dbReference type="SUPFAM" id="SSF54277">
    <property type="entry name" value="CAD &amp; PB1 domains"/>
    <property type="match status" value="1"/>
</dbReference>
<dbReference type="PANTHER" id="PTHR32002">
    <property type="entry name" value="PROTEIN NLP8"/>
    <property type="match status" value="1"/>
</dbReference>
<evidence type="ECO:0000313" key="3">
    <source>
        <dbReference type="Proteomes" id="UP001172457"/>
    </source>
</evidence>
<dbReference type="InterPro" id="IPR045012">
    <property type="entry name" value="NLP"/>
</dbReference>
<dbReference type="SUPFAM" id="SSF55681">
    <property type="entry name" value="Class II aaRS and biotin synthetases"/>
    <property type="match status" value="1"/>
</dbReference>
<dbReference type="CDD" id="cd05992">
    <property type="entry name" value="PB1"/>
    <property type="match status" value="1"/>
</dbReference>
<dbReference type="Proteomes" id="UP001172457">
    <property type="component" value="Chromosome 3"/>
</dbReference>
<comment type="caution">
    <text evidence="2">The sequence shown here is derived from an EMBL/GenBank/DDBJ whole genome shotgun (WGS) entry which is preliminary data.</text>
</comment>
<dbReference type="GO" id="GO:0003700">
    <property type="term" value="F:DNA-binding transcription factor activity"/>
    <property type="evidence" value="ECO:0007669"/>
    <property type="project" value="InterPro"/>
</dbReference>
<dbReference type="Pfam" id="PF22922">
    <property type="entry name" value="GAF_NLP"/>
    <property type="match status" value="1"/>
</dbReference>
<evidence type="ECO:0000313" key="2">
    <source>
        <dbReference type="EMBL" id="KAJ9555817.1"/>
    </source>
</evidence>
<dbReference type="PANTHER" id="PTHR32002:SF49">
    <property type="entry name" value="BILE ACID:SODIUM SYMPORTER_ARSENICAL RESISTANCE PROTEIN ACR3-RELATED"/>
    <property type="match status" value="1"/>
</dbReference>
<organism evidence="2 3">
    <name type="scientific">Centaurea solstitialis</name>
    <name type="common">yellow star-thistle</name>
    <dbReference type="NCBI Taxonomy" id="347529"/>
    <lineage>
        <taxon>Eukaryota</taxon>
        <taxon>Viridiplantae</taxon>
        <taxon>Streptophyta</taxon>
        <taxon>Embryophyta</taxon>
        <taxon>Tracheophyta</taxon>
        <taxon>Spermatophyta</taxon>
        <taxon>Magnoliopsida</taxon>
        <taxon>eudicotyledons</taxon>
        <taxon>Gunneridae</taxon>
        <taxon>Pentapetalae</taxon>
        <taxon>asterids</taxon>
        <taxon>campanulids</taxon>
        <taxon>Asterales</taxon>
        <taxon>Asteraceae</taxon>
        <taxon>Carduoideae</taxon>
        <taxon>Cardueae</taxon>
        <taxon>Centaureinae</taxon>
        <taxon>Centaurea</taxon>
    </lineage>
</organism>
<dbReference type="InterPro" id="IPR055081">
    <property type="entry name" value="NLP1-9_GAF"/>
</dbReference>
<gene>
    <name evidence="2" type="ORF">OSB04_010431</name>
</gene>
<reference evidence="2" key="1">
    <citation type="submission" date="2023-03" db="EMBL/GenBank/DDBJ databases">
        <title>Chromosome-scale reference genome and RAD-based genetic map of yellow starthistle (Centaurea solstitialis) reveal putative structural variation and QTLs associated with invader traits.</title>
        <authorList>
            <person name="Reatini B."/>
            <person name="Cang F.A."/>
            <person name="Jiang Q."/>
            <person name="Mckibben M.T.W."/>
            <person name="Barker M.S."/>
            <person name="Rieseberg L.H."/>
            <person name="Dlugosch K.M."/>
        </authorList>
    </citation>
    <scope>NUCLEOTIDE SEQUENCE</scope>
    <source>
        <strain evidence="2">CAN-66</strain>
        <tissue evidence="2">Leaf</tissue>
    </source>
</reference>
<keyword evidence="3" id="KW-1185">Reference proteome</keyword>
<dbReference type="Gene3D" id="3.10.20.90">
    <property type="entry name" value="Phosphatidylinositol 3-kinase Catalytic Subunit, Chain A, domain 1"/>
    <property type="match status" value="1"/>
</dbReference>
<evidence type="ECO:0000259" key="1">
    <source>
        <dbReference type="SMART" id="SM00666"/>
    </source>
</evidence>
<dbReference type="InterPro" id="IPR045864">
    <property type="entry name" value="aa-tRNA-synth_II/BPL/LPL"/>
</dbReference>